<organism evidence="12 13">
    <name type="scientific">Aliidiomarina iranensis</name>
    <dbReference type="NCBI Taxonomy" id="1434071"/>
    <lineage>
        <taxon>Bacteria</taxon>
        <taxon>Pseudomonadati</taxon>
        <taxon>Pseudomonadota</taxon>
        <taxon>Gammaproteobacteria</taxon>
        <taxon>Alteromonadales</taxon>
        <taxon>Idiomarinaceae</taxon>
        <taxon>Aliidiomarina</taxon>
    </lineage>
</organism>
<feature type="domain" description="NqrA N-terminal barrel-sandwich hybrid" evidence="9">
    <location>
        <begin position="2"/>
        <end position="95"/>
    </location>
</feature>
<keyword evidence="1 8" id="KW-0813">Transport</keyword>
<evidence type="ECO:0000256" key="4">
    <source>
        <dbReference type="ARBA" id="ARBA00023053"/>
    </source>
</evidence>
<dbReference type="GO" id="GO:0006814">
    <property type="term" value="P:sodium ion transport"/>
    <property type="evidence" value="ECO:0007669"/>
    <property type="project" value="UniProtKB-UniRule"/>
</dbReference>
<comment type="catalytic activity">
    <reaction evidence="8">
        <text>a ubiquinone + n Na(+)(in) + NADH + H(+) = a ubiquinol + n Na(+)(out) + NAD(+)</text>
        <dbReference type="Rhea" id="RHEA:47748"/>
        <dbReference type="Rhea" id="RHEA-COMP:9565"/>
        <dbReference type="Rhea" id="RHEA-COMP:9566"/>
        <dbReference type="ChEBI" id="CHEBI:15378"/>
        <dbReference type="ChEBI" id="CHEBI:16389"/>
        <dbReference type="ChEBI" id="CHEBI:17976"/>
        <dbReference type="ChEBI" id="CHEBI:29101"/>
        <dbReference type="ChEBI" id="CHEBI:57540"/>
        <dbReference type="ChEBI" id="CHEBI:57945"/>
        <dbReference type="EC" id="7.2.1.1"/>
    </reaction>
</comment>
<gene>
    <name evidence="8" type="primary">nqrA</name>
    <name evidence="12" type="ORF">CWE08_05750</name>
</gene>
<keyword evidence="4 8" id="KW-0915">Sodium</keyword>
<protein>
    <recommendedName>
        <fullName evidence="8">Na(+)-translocating NADH-quinone reductase subunit A</fullName>
        <shortName evidence="8">Na(+)-NQR subunit A</shortName>
        <shortName evidence="8">Na(+)-translocating NQR subunit A</shortName>
        <ecNumber evidence="8">7.2.1.1</ecNumber>
    </recommendedName>
    <alternativeName>
        <fullName evidence="8">NQR complex subunit A</fullName>
    </alternativeName>
    <alternativeName>
        <fullName evidence="8">NQR-1 subunit A</fullName>
    </alternativeName>
</protein>
<keyword evidence="3 8" id="KW-0520">NAD</keyword>
<dbReference type="InterPro" id="IPR008703">
    <property type="entry name" value="NqrA"/>
</dbReference>
<comment type="subunit">
    <text evidence="8">Composed of six subunits; NqrA, NqrB, NqrC, NqrD, NqrE and NqrF.</text>
</comment>
<evidence type="ECO:0000256" key="6">
    <source>
        <dbReference type="ARBA" id="ARBA00023075"/>
    </source>
</evidence>
<evidence type="ECO:0000256" key="8">
    <source>
        <dbReference type="HAMAP-Rule" id="MF_00425"/>
    </source>
</evidence>
<evidence type="ECO:0000256" key="2">
    <source>
        <dbReference type="ARBA" id="ARBA00022967"/>
    </source>
</evidence>
<dbReference type="InterPro" id="IPR022615">
    <property type="entry name" value="NqrA_C_domain"/>
</dbReference>
<dbReference type="Pfam" id="PF05896">
    <property type="entry name" value="NQRA_N"/>
    <property type="match status" value="1"/>
</dbReference>
<dbReference type="EC" id="7.2.1.1" evidence="8"/>
<comment type="caution">
    <text evidence="12">The sequence shown here is derived from an EMBL/GenBank/DDBJ whole genome shotgun (WGS) entry which is preliminary data.</text>
</comment>
<evidence type="ECO:0000256" key="3">
    <source>
        <dbReference type="ARBA" id="ARBA00023027"/>
    </source>
</evidence>
<dbReference type="PANTHER" id="PTHR37839">
    <property type="entry name" value="NA(+)-TRANSLOCATING NADH-QUINONE REDUCTASE SUBUNIT A"/>
    <property type="match status" value="1"/>
</dbReference>
<keyword evidence="2 8" id="KW-1278">Translocase</keyword>
<dbReference type="HAMAP" id="MF_00425">
    <property type="entry name" value="NqrA"/>
    <property type="match status" value="1"/>
</dbReference>
<comment type="function">
    <text evidence="8">NQR complex catalyzes the reduction of ubiquinone-1 to ubiquinol by two successive reactions, coupled with the transport of Na(+) ions from the cytoplasm to the periplasm. NqrA to NqrE are probably involved in the second step, the conversion of ubisemiquinone to ubiquinol.</text>
</comment>
<evidence type="ECO:0000313" key="13">
    <source>
        <dbReference type="Proteomes" id="UP000288395"/>
    </source>
</evidence>
<dbReference type="InterPro" id="IPR056147">
    <property type="entry name" value="NQRA_N"/>
</dbReference>
<evidence type="ECO:0000259" key="10">
    <source>
        <dbReference type="Pfam" id="PF11973"/>
    </source>
</evidence>
<evidence type="ECO:0000259" key="11">
    <source>
        <dbReference type="Pfam" id="PF24836"/>
    </source>
</evidence>
<dbReference type="RefSeq" id="WP_126766606.1">
    <property type="nucleotide sequence ID" value="NZ_PIPJ01000003.1"/>
</dbReference>
<evidence type="ECO:0000256" key="1">
    <source>
        <dbReference type="ARBA" id="ARBA00022448"/>
    </source>
</evidence>
<sequence>MITIKKGLDIPIAGAPQQIIEDGPAIKTVAILGEEYVGMRPTMSVQVDDRVKKGQVLFEDKKNPGVKFTAPAAGVVKEINRGARRVLQSVVIEIDGDEQETFAQYDEGKLLQLSRENVQQNLVDSGLWTALRTRPYSKSPALDSEPKAIFVNAMDTNPLAGNPLLAIEEQPKAFSNGLKVLSRLTEGKLYVCSAPDAKIDFDSAPVTHETFKGVHPAGNVGTHIHFLEGVNMSYQVWHLNPQDVIAIGKLFTTGELFTDRVVAIGGPGVKNPRLLRTRLGANLNELTSGELVADGLRIVSGSVLNGHKASGPHAYLGRFHNQVSVIEEGEEKLLFGWIWPGKEMHSITRAYTGHLRPKKLFNMNASTNGSDRAMVPTGNYERVMPLDVIPTLLLRDLCSGDIESAQALGCLELDEEDLALCTYVCPGKYDFGPLLRSCLTTIEKEG</sequence>
<comment type="similarity">
    <text evidence="8">Belongs to the NqrA family.</text>
</comment>
<reference evidence="13" key="1">
    <citation type="journal article" date="2018" name="Front. Microbiol.">
        <title>Genome-Based Analysis Reveals the Taxonomy and Diversity of the Family Idiomarinaceae.</title>
        <authorList>
            <person name="Liu Y."/>
            <person name="Lai Q."/>
            <person name="Shao Z."/>
        </authorList>
    </citation>
    <scope>NUCLEOTIDE SEQUENCE [LARGE SCALE GENOMIC DNA]</scope>
    <source>
        <strain evidence="13">GBPy7</strain>
    </source>
</reference>
<dbReference type="Pfam" id="PF11973">
    <property type="entry name" value="NQRA_SLBB"/>
    <property type="match status" value="1"/>
</dbReference>
<evidence type="ECO:0000256" key="7">
    <source>
        <dbReference type="ARBA" id="ARBA00023201"/>
    </source>
</evidence>
<feature type="domain" description="NqrA second alpha/beta" evidence="11">
    <location>
        <begin position="113"/>
        <end position="256"/>
    </location>
</feature>
<accession>A0A432VWR2</accession>
<evidence type="ECO:0000259" key="9">
    <source>
        <dbReference type="Pfam" id="PF05896"/>
    </source>
</evidence>
<evidence type="ECO:0000313" key="12">
    <source>
        <dbReference type="EMBL" id="RUO21097.1"/>
    </source>
</evidence>
<dbReference type="Proteomes" id="UP000288395">
    <property type="component" value="Unassembled WGS sequence"/>
</dbReference>
<dbReference type="Pfam" id="PF24836">
    <property type="entry name" value="NQRA_2nd"/>
    <property type="match status" value="1"/>
</dbReference>
<name>A0A432VWR2_9GAMM</name>
<dbReference type="PANTHER" id="PTHR37839:SF1">
    <property type="entry name" value="NA(+)-TRANSLOCATING NADH-QUINONE REDUCTASE SUBUNIT A"/>
    <property type="match status" value="1"/>
</dbReference>
<dbReference type="EMBL" id="PIPJ01000003">
    <property type="protein sequence ID" value="RUO21097.1"/>
    <property type="molecule type" value="Genomic_DNA"/>
</dbReference>
<proteinExistence type="inferred from homology"/>
<dbReference type="AlphaFoldDB" id="A0A432VWR2"/>
<keyword evidence="6 8" id="KW-0830">Ubiquinone</keyword>
<dbReference type="OrthoDB" id="9774536at2"/>
<keyword evidence="13" id="KW-1185">Reference proteome</keyword>
<keyword evidence="5 8" id="KW-0406">Ion transport</keyword>
<keyword evidence="7 8" id="KW-0739">Sodium transport</keyword>
<dbReference type="NCBIfam" id="TIGR01936">
    <property type="entry name" value="nqrA"/>
    <property type="match status" value="1"/>
</dbReference>
<dbReference type="NCBIfam" id="NF003759">
    <property type="entry name" value="PRK05352.1-2"/>
    <property type="match status" value="1"/>
</dbReference>
<dbReference type="GO" id="GO:0016655">
    <property type="term" value="F:oxidoreductase activity, acting on NAD(P)H, quinone or similar compound as acceptor"/>
    <property type="evidence" value="ECO:0007669"/>
    <property type="project" value="UniProtKB-UniRule"/>
</dbReference>
<evidence type="ECO:0000256" key="5">
    <source>
        <dbReference type="ARBA" id="ARBA00023065"/>
    </source>
</evidence>
<dbReference type="InterPro" id="IPR056148">
    <property type="entry name" value="NQRA_2nd"/>
</dbReference>
<feature type="domain" description="Na(+)-translocating NADH-quinone reductase subunit A C-terminal" evidence="10">
    <location>
        <begin position="261"/>
        <end position="310"/>
    </location>
</feature>